<organism evidence="2 3">
    <name type="scientific">Paeniroseomonas aquatica</name>
    <dbReference type="NCBI Taxonomy" id="373043"/>
    <lineage>
        <taxon>Bacteria</taxon>
        <taxon>Pseudomonadati</taxon>
        <taxon>Pseudomonadota</taxon>
        <taxon>Alphaproteobacteria</taxon>
        <taxon>Acetobacterales</taxon>
        <taxon>Acetobacteraceae</taxon>
        <taxon>Paeniroseomonas</taxon>
    </lineage>
</organism>
<dbReference type="InterPro" id="IPR036061">
    <property type="entry name" value="CheW-like_dom_sf"/>
</dbReference>
<gene>
    <name evidence="2" type="ORF">QWZ14_14500</name>
</gene>
<comment type="caution">
    <text evidence="2">The sequence shown here is derived from an EMBL/GenBank/DDBJ whole genome shotgun (WGS) entry which is preliminary data.</text>
</comment>
<proteinExistence type="predicted"/>
<reference evidence="3" key="1">
    <citation type="journal article" date="2019" name="Int. J. Syst. Evol. Microbiol.">
        <title>The Global Catalogue of Microorganisms (GCM) 10K type strain sequencing project: providing services to taxonomists for standard genome sequencing and annotation.</title>
        <authorList>
            <consortium name="The Broad Institute Genomics Platform"/>
            <consortium name="The Broad Institute Genome Sequencing Center for Infectious Disease"/>
            <person name="Wu L."/>
            <person name="Ma J."/>
        </authorList>
    </citation>
    <scope>NUCLEOTIDE SEQUENCE [LARGE SCALE GENOMIC DNA]</scope>
    <source>
        <strain evidence="3">CECT 7131</strain>
    </source>
</reference>
<dbReference type="RefSeq" id="WP_290317422.1">
    <property type="nucleotide sequence ID" value="NZ_JAUFPN010000150.1"/>
</dbReference>
<dbReference type="InterPro" id="IPR002545">
    <property type="entry name" value="CheW-lke_dom"/>
</dbReference>
<feature type="domain" description="CheW-like" evidence="1">
    <location>
        <begin position="315"/>
        <end position="457"/>
    </location>
</feature>
<dbReference type="Pfam" id="PF01584">
    <property type="entry name" value="CheW"/>
    <property type="match status" value="3"/>
</dbReference>
<accession>A0ABT8A797</accession>
<dbReference type="Gene3D" id="2.30.30.40">
    <property type="entry name" value="SH3 Domains"/>
    <property type="match status" value="2"/>
</dbReference>
<evidence type="ECO:0000313" key="3">
    <source>
        <dbReference type="Proteomes" id="UP001529369"/>
    </source>
</evidence>
<sequence>MGTAAAGVTATEVLCFRVAAETLALPAAEVAEIIRLRPVTRLPQGPASLLGLIALRGGILPVVSLAGLLGLAQAAATPAARIIVLQRGQRVGLLVDAVAGLAPAAGQRRLELAPLLARDFAQALRRAEAPPPAPTAAPAAAPEQALALLGFTLAGQHYALPLERVLEVARMPAEVTGLPAADAAMTGVMQRRGGLLPLVSLRALLGLPAPDRREARIIVARLGGRPGGHRVGLVVDALQAIWRVPGEAVEPVPAVLTRGAGEARIEAIVRHDGGRRLVSILSTEGLFDPATAARLLTGPDQDAHAMTSEDGTAEGQQFILFRLGAEHYGLPVATVDEVIRHPPALTRVPRAPDFLLGVMTLRGRVVPVIDQRRRFEVAGQAGGRGRIIVVTVDGLQAGFAVDAASELRRIAAAEIAPVPALGDEAGGQVFDRVATLAGDGRMVLLIEPRALLDRAERDLLAGIAAAVPAA</sequence>
<dbReference type="SUPFAM" id="SSF50341">
    <property type="entry name" value="CheW-like"/>
    <property type="match status" value="3"/>
</dbReference>
<dbReference type="PROSITE" id="PS50851">
    <property type="entry name" value="CHEW"/>
    <property type="match status" value="3"/>
</dbReference>
<dbReference type="Proteomes" id="UP001529369">
    <property type="component" value="Unassembled WGS sequence"/>
</dbReference>
<dbReference type="PANTHER" id="PTHR22617">
    <property type="entry name" value="CHEMOTAXIS SENSOR HISTIDINE KINASE-RELATED"/>
    <property type="match status" value="1"/>
</dbReference>
<dbReference type="SMART" id="SM00260">
    <property type="entry name" value="CheW"/>
    <property type="match status" value="3"/>
</dbReference>
<dbReference type="PANTHER" id="PTHR22617:SF23">
    <property type="entry name" value="CHEMOTAXIS PROTEIN CHEW"/>
    <property type="match status" value="1"/>
</dbReference>
<feature type="domain" description="CheW-like" evidence="1">
    <location>
        <begin position="10"/>
        <end position="154"/>
    </location>
</feature>
<evidence type="ECO:0000313" key="2">
    <source>
        <dbReference type="EMBL" id="MDN3565575.1"/>
    </source>
</evidence>
<feature type="domain" description="CheW-like" evidence="1">
    <location>
        <begin position="145"/>
        <end position="292"/>
    </location>
</feature>
<protein>
    <submittedName>
        <fullName evidence="2">Chemotaxis protein CheW</fullName>
    </submittedName>
</protein>
<keyword evidence="3" id="KW-1185">Reference proteome</keyword>
<dbReference type="EMBL" id="JAUFPN010000150">
    <property type="protein sequence ID" value="MDN3565575.1"/>
    <property type="molecule type" value="Genomic_DNA"/>
</dbReference>
<dbReference type="Gene3D" id="2.40.50.180">
    <property type="entry name" value="CheA-289, Domain 4"/>
    <property type="match status" value="3"/>
</dbReference>
<name>A0ABT8A797_9PROT</name>
<evidence type="ECO:0000259" key="1">
    <source>
        <dbReference type="PROSITE" id="PS50851"/>
    </source>
</evidence>
<dbReference type="InterPro" id="IPR039315">
    <property type="entry name" value="CheW"/>
</dbReference>